<protein>
    <submittedName>
        <fullName evidence="2">Uncharacterized protein</fullName>
    </submittedName>
</protein>
<comment type="caution">
    <text evidence="2">The sequence shown here is derived from an EMBL/GenBank/DDBJ whole genome shotgun (WGS) entry which is preliminary data.</text>
</comment>
<gene>
    <name evidence="2" type="ORF">Adu01nite_05410</name>
</gene>
<dbReference type="EMBL" id="BOML01000005">
    <property type="protein sequence ID" value="GID99190.1"/>
    <property type="molecule type" value="Genomic_DNA"/>
</dbReference>
<evidence type="ECO:0000313" key="2">
    <source>
        <dbReference type="EMBL" id="GID99190.1"/>
    </source>
</evidence>
<name>A0ABQ3YNP5_9ACTN</name>
<feature type="region of interest" description="Disordered" evidence="1">
    <location>
        <begin position="97"/>
        <end position="121"/>
    </location>
</feature>
<dbReference type="RefSeq" id="WP_239132085.1">
    <property type="nucleotide sequence ID" value="NZ_BAAATX010000004.1"/>
</dbReference>
<proteinExistence type="predicted"/>
<sequence>MTSLSDAERDACDAMQALAGVAALLRRSAGELPGFDQDDQDAAETRRMLLGIAEDGGVAAARVVAYLREQRGAGDGELIAVPRRLGQFRDWVPPRGHLFGAPGGIRRPNGVPQPRRSDPGE</sequence>
<keyword evidence="3" id="KW-1185">Reference proteome</keyword>
<dbReference type="Proteomes" id="UP000637628">
    <property type="component" value="Unassembled WGS sequence"/>
</dbReference>
<reference evidence="2 3" key="1">
    <citation type="submission" date="2021-01" db="EMBL/GenBank/DDBJ databases">
        <title>Whole genome shotgun sequence of Actinoplanes durhamensis NBRC 14914.</title>
        <authorList>
            <person name="Komaki H."/>
            <person name="Tamura T."/>
        </authorList>
    </citation>
    <scope>NUCLEOTIDE SEQUENCE [LARGE SCALE GENOMIC DNA]</scope>
    <source>
        <strain evidence="2 3">NBRC 14914</strain>
    </source>
</reference>
<accession>A0ABQ3YNP5</accession>
<evidence type="ECO:0000256" key="1">
    <source>
        <dbReference type="SAM" id="MobiDB-lite"/>
    </source>
</evidence>
<evidence type="ECO:0000313" key="3">
    <source>
        <dbReference type="Proteomes" id="UP000637628"/>
    </source>
</evidence>
<organism evidence="2 3">
    <name type="scientific">Paractinoplanes durhamensis</name>
    <dbReference type="NCBI Taxonomy" id="113563"/>
    <lineage>
        <taxon>Bacteria</taxon>
        <taxon>Bacillati</taxon>
        <taxon>Actinomycetota</taxon>
        <taxon>Actinomycetes</taxon>
        <taxon>Micromonosporales</taxon>
        <taxon>Micromonosporaceae</taxon>
        <taxon>Paractinoplanes</taxon>
    </lineage>
</organism>